<dbReference type="EMBL" id="CP020918">
    <property type="protein sequence ID" value="AWG20419.1"/>
    <property type="molecule type" value="Genomic_DNA"/>
</dbReference>
<dbReference type="Proteomes" id="UP000244527">
    <property type="component" value="Chromosome"/>
</dbReference>
<name>A0A2S1L9I7_9FLAO</name>
<gene>
    <name evidence="2" type="ORF">FFWV33_02180</name>
</gene>
<protein>
    <submittedName>
        <fullName evidence="2">Uncharacterized protein</fullName>
    </submittedName>
</protein>
<proteinExistence type="predicted"/>
<feature type="chain" id="PRO_5015466283" evidence="1">
    <location>
        <begin position="24"/>
        <end position="294"/>
    </location>
</feature>
<sequence length="294" mass="31470">MIKRQLLLILAVTAFGYVNTAHSQSPISGFMQGKGKGNVSVSFSSEKYDDVYFVPEKVEGVPVFNKTTITSTSIYATYGISDQVDVVMVLPYVTAKGHATDEVLTNLGLENKRQGFQDVSVFVKYSPFNFDFGSSSLRLIGAVGVKTPLSNYKVEEGFQSIIAIGNRSTTVSTTGMAMFKMNSGVFASGQVAGNYASNDVPNSVTTELKVGYAAKSFYGDVFIANQKSTGGVDIFGEGFAGYFPTTKVNYTKIGVDLYAPVYKDWGVSAGASTLVAGRNIGQATGFYGGLVYKF</sequence>
<feature type="signal peptide" evidence="1">
    <location>
        <begin position="1"/>
        <end position="23"/>
    </location>
</feature>
<accession>A0A2S1L9I7</accession>
<organism evidence="2 3">
    <name type="scientific">Flavobacterium faecale</name>
    <dbReference type="NCBI Taxonomy" id="1355330"/>
    <lineage>
        <taxon>Bacteria</taxon>
        <taxon>Pseudomonadati</taxon>
        <taxon>Bacteroidota</taxon>
        <taxon>Flavobacteriia</taxon>
        <taxon>Flavobacteriales</taxon>
        <taxon>Flavobacteriaceae</taxon>
        <taxon>Flavobacterium</taxon>
    </lineage>
</organism>
<dbReference type="AlphaFoldDB" id="A0A2S1L9I7"/>
<keyword evidence="1" id="KW-0732">Signal</keyword>
<evidence type="ECO:0000313" key="2">
    <source>
        <dbReference type="EMBL" id="AWG20419.1"/>
    </source>
</evidence>
<dbReference type="KEGG" id="ffa:FFWV33_02180"/>
<reference evidence="2 3" key="1">
    <citation type="submission" date="2017-04" db="EMBL/GenBank/DDBJ databases">
        <title>Compelte genome sequence of WV33.</title>
        <authorList>
            <person name="Lee P.C."/>
        </authorList>
    </citation>
    <scope>NUCLEOTIDE SEQUENCE [LARGE SCALE GENOMIC DNA]</scope>
    <source>
        <strain evidence="2 3">WV33</strain>
    </source>
</reference>
<evidence type="ECO:0000256" key="1">
    <source>
        <dbReference type="SAM" id="SignalP"/>
    </source>
</evidence>
<dbReference type="OrthoDB" id="5562884at2"/>
<evidence type="ECO:0000313" key="3">
    <source>
        <dbReference type="Proteomes" id="UP000244527"/>
    </source>
</evidence>
<keyword evidence="3" id="KW-1185">Reference proteome</keyword>